<evidence type="ECO:0000313" key="2">
    <source>
        <dbReference type="Proteomes" id="UP001215598"/>
    </source>
</evidence>
<dbReference type="AlphaFoldDB" id="A0AAD7H6C2"/>
<gene>
    <name evidence="1" type="ORF">B0H16DRAFT_1478984</name>
</gene>
<dbReference type="Proteomes" id="UP001215598">
    <property type="component" value="Unassembled WGS sequence"/>
</dbReference>
<name>A0AAD7H6C2_9AGAR</name>
<sequence length="167" mass="18721">MSANEVSPAVDSVQRRVSAAVARPRRPLTKRPLRRISHRMNFKYPNLVRNIQLMALSFPLTHVQKRKLESSSGQAELVTAICICIEQTFTQASAHQESFGPAFSTALDAYLASTIKDAVNSAITALPAQDFEQVDREYSWKPVKKVAPKLVYIIKNHRLRKKACSTV</sequence>
<evidence type="ECO:0000313" key="1">
    <source>
        <dbReference type="EMBL" id="KAJ7713069.1"/>
    </source>
</evidence>
<accession>A0AAD7H6C2</accession>
<protein>
    <submittedName>
        <fullName evidence="1">Uncharacterized protein</fullName>
    </submittedName>
</protein>
<organism evidence="1 2">
    <name type="scientific">Mycena metata</name>
    <dbReference type="NCBI Taxonomy" id="1033252"/>
    <lineage>
        <taxon>Eukaryota</taxon>
        <taxon>Fungi</taxon>
        <taxon>Dikarya</taxon>
        <taxon>Basidiomycota</taxon>
        <taxon>Agaricomycotina</taxon>
        <taxon>Agaricomycetes</taxon>
        <taxon>Agaricomycetidae</taxon>
        <taxon>Agaricales</taxon>
        <taxon>Marasmiineae</taxon>
        <taxon>Mycenaceae</taxon>
        <taxon>Mycena</taxon>
    </lineage>
</organism>
<keyword evidence="2" id="KW-1185">Reference proteome</keyword>
<reference evidence="1" key="1">
    <citation type="submission" date="2023-03" db="EMBL/GenBank/DDBJ databases">
        <title>Massive genome expansion in bonnet fungi (Mycena s.s.) driven by repeated elements and novel gene families across ecological guilds.</title>
        <authorList>
            <consortium name="Lawrence Berkeley National Laboratory"/>
            <person name="Harder C.B."/>
            <person name="Miyauchi S."/>
            <person name="Viragh M."/>
            <person name="Kuo A."/>
            <person name="Thoen E."/>
            <person name="Andreopoulos B."/>
            <person name="Lu D."/>
            <person name="Skrede I."/>
            <person name="Drula E."/>
            <person name="Henrissat B."/>
            <person name="Morin E."/>
            <person name="Kohler A."/>
            <person name="Barry K."/>
            <person name="LaButti K."/>
            <person name="Morin E."/>
            <person name="Salamov A."/>
            <person name="Lipzen A."/>
            <person name="Mereny Z."/>
            <person name="Hegedus B."/>
            <person name="Baldrian P."/>
            <person name="Stursova M."/>
            <person name="Weitz H."/>
            <person name="Taylor A."/>
            <person name="Grigoriev I.V."/>
            <person name="Nagy L.G."/>
            <person name="Martin F."/>
            <person name="Kauserud H."/>
        </authorList>
    </citation>
    <scope>NUCLEOTIDE SEQUENCE</scope>
    <source>
        <strain evidence="1">CBHHK182m</strain>
    </source>
</reference>
<comment type="caution">
    <text evidence="1">The sequence shown here is derived from an EMBL/GenBank/DDBJ whole genome shotgun (WGS) entry which is preliminary data.</text>
</comment>
<proteinExistence type="predicted"/>
<dbReference type="EMBL" id="JARKIB010000352">
    <property type="protein sequence ID" value="KAJ7713069.1"/>
    <property type="molecule type" value="Genomic_DNA"/>
</dbReference>